<sequence>MRWYEYKMETDDLCAPEDLKAKLLAMTDQLTEEEKNQPMMKTPAPARPAPVQRKKPVRFPVKRVGTLAACLAVCAVGYGAFATGMIGLGAKSSSPAAYYSADSSAAAMAAGGVDRAAMDSPMAADYSLNSLSLESGADNGTAAYSADDAAAAAHSTDHAKIIYTANLSLESKDYDAARAALDAAAAEAGGYMESSSEYSGTEDSRSVSLTFRVPQENYASFLAAVAEAGNVTYKNQQADDVTAQYMDVEARLENLKAQRTRLQQLQQQAETLSDLLEIESSLTEVQSQIESWQSQMDWYSNQVEQCTVCVSLSEVKTYSPPSESFVSRMADAFASGWQNFAQGVQQLAVFLAGAWPVVVIAAAVAGGVAVWRKKRK</sequence>
<organism evidence="5 6">
    <name type="scientific">Faecalibacterium wellingii</name>
    <dbReference type="NCBI Taxonomy" id="2929491"/>
    <lineage>
        <taxon>Bacteria</taxon>
        <taxon>Bacillati</taxon>
        <taxon>Bacillota</taxon>
        <taxon>Clostridia</taxon>
        <taxon>Eubacteriales</taxon>
        <taxon>Oscillospiraceae</taxon>
        <taxon>Faecalibacterium</taxon>
    </lineage>
</organism>
<keyword evidence="3" id="KW-0812">Transmembrane</keyword>
<keyword evidence="3" id="KW-0472">Membrane</keyword>
<evidence type="ECO:0000256" key="3">
    <source>
        <dbReference type="SAM" id="Phobius"/>
    </source>
</evidence>
<keyword evidence="1" id="KW-0175">Coiled coil</keyword>
<dbReference type="Proteomes" id="UP001373196">
    <property type="component" value="Unassembled WGS sequence"/>
</dbReference>
<dbReference type="RefSeq" id="WP_339395510.1">
    <property type="nucleotide sequence ID" value="NZ_JBBFGL010000006.1"/>
</dbReference>
<feature type="coiled-coil region" evidence="1">
    <location>
        <begin position="238"/>
        <end position="295"/>
    </location>
</feature>
<dbReference type="InterPro" id="IPR025645">
    <property type="entry name" value="DUF4349"/>
</dbReference>
<proteinExistence type="predicted"/>
<evidence type="ECO:0000259" key="4">
    <source>
        <dbReference type="Pfam" id="PF14257"/>
    </source>
</evidence>
<keyword evidence="3" id="KW-1133">Transmembrane helix</keyword>
<evidence type="ECO:0000313" key="6">
    <source>
        <dbReference type="Proteomes" id="UP001373196"/>
    </source>
</evidence>
<feature type="transmembrane region" description="Helical" evidence="3">
    <location>
        <begin position="347"/>
        <end position="371"/>
    </location>
</feature>
<dbReference type="AlphaFoldDB" id="A0AB35Y3Z5"/>
<dbReference type="EMBL" id="JBBFGL010000006">
    <property type="protein sequence ID" value="MEJ5196121.1"/>
    <property type="molecule type" value="Genomic_DNA"/>
</dbReference>
<name>A0AB35Y3Z5_9FIRM</name>
<reference evidence="5" key="1">
    <citation type="submission" date="2024-03" db="EMBL/GenBank/DDBJ databases">
        <authorList>
            <person name="Plomp N."/>
            <person name="Harmsen H.J."/>
        </authorList>
    </citation>
    <scope>NUCLEOTIDE SEQUENCE</scope>
    <source>
        <strain evidence="5">HTF-128</strain>
    </source>
</reference>
<evidence type="ECO:0000256" key="1">
    <source>
        <dbReference type="SAM" id="Coils"/>
    </source>
</evidence>
<gene>
    <name evidence="5" type="ORF">WF834_08005</name>
</gene>
<feature type="region of interest" description="Disordered" evidence="2">
    <location>
        <begin position="32"/>
        <end position="53"/>
    </location>
</feature>
<evidence type="ECO:0000256" key="2">
    <source>
        <dbReference type="SAM" id="MobiDB-lite"/>
    </source>
</evidence>
<accession>A0AB35Y3Z5</accession>
<dbReference type="SUPFAM" id="SSF56954">
    <property type="entry name" value="Outer membrane efflux proteins (OEP)"/>
    <property type="match status" value="1"/>
</dbReference>
<comment type="caution">
    <text evidence="5">The sequence shown here is derived from an EMBL/GenBank/DDBJ whole genome shotgun (WGS) entry which is preliminary data.</text>
</comment>
<protein>
    <submittedName>
        <fullName evidence="5">DUF4349 domain-containing protein</fullName>
    </submittedName>
</protein>
<evidence type="ECO:0000313" key="5">
    <source>
        <dbReference type="EMBL" id="MEJ5196121.1"/>
    </source>
</evidence>
<dbReference type="Pfam" id="PF14257">
    <property type="entry name" value="DUF4349"/>
    <property type="match status" value="1"/>
</dbReference>
<feature type="transmembrane region" description="Helical" evidence="3">
    <location>
        <begin position="64"/>
        <end position="90"/>
    </location>
</feature>
<feature type="domain" description="DUF4349" evidence="4">
    <location>
        <begin position="160"/>
        <end position="368"/>
    </location>
</feature>